<feature type="transmembrane region" description="Helical" evidence="2">
    <location>
        <begin position="23"/>
        <end position="41"/>
    </location>
</feature>
<keyword evidence="2" id="KW-0472">Membrane</keyword>
<accession>A0A5D2QHF0</accession>
<proteinExistence type="predicted"/>
<protein>
    <submittedName>
        <fullName evidence="3">Uncharacterized protein</fullName>
    </submittedName>
</protein>
<keyword evidence="2" id="KW-0812">Transmembrane</keyword>
<dbReference type="PANTHER" id="PTHR33564">
    <property type="entry name" value="TRANSMEMBRANE PROTEIN"/>
    <property type="match status" value="1"/>
</dbReference>
<evidence type="ECO:0000313" key="4">
    <source>
        <dbReference type="Proteomes" id="UP000322667"/>
    </source>
</evidence>
<evidence type="ECO:0000313" key="3">
    <source>
        <dbReference type="EMBL" id="TYI26780.1"/>
    </source>
</evidence>
<dbReference type="Proteomes" id="UP000322667">
    <property type="component" value="Chromosome A05"/>
</dbReference>
<feature type="region of interest" description="Disordered" evidence="1">
    <location>
        <begin position="50"/>
        <end position="90"/>
    </location>
</feature>
<dbReference type="PANTHER" id="PTHR33564:SF15">
    <property type="entry name" value="PROTEIN, PUTATIVE-RELATED"/>
    <property type="match status" value="1"/>
</dbReference>
<keyword evidence="4" id="KW-1185">Reference proteome</keyword>
<reference evidence="3 4" key="1">
    <citation type="submission" date="2019-07" db="EMBL/GenBank/DDBJ databases">
        <title>WGS assembly of Gossypium tomentosum.</title>
        <authorList>
            <person name="Chen Z.J."/>
            <person name="Sreedasyam A."/>
            <person name="Ando A."/>
            <person name="Song Q."/>
            <person name="De L."/>
            <person name="Hulse-Kemp A."/>
            <person name="Ding M."/>
            <person name="Ye W."/>
            <person name="Kirkbride R."/>
            <person name="Jenkins J."/>
            <person name="Plott C."/>
            <person name="Lovell J."/>
            <person name="Lin Y.-M."/>
            <person name="Vaughn R."/>
            <person name="Liu B."/>
            <person name="Li W."/>
            <person name="Simpson S."/>
            <person name="Scheffler B."/>
            <person name="Saski C."/>
            <person name="Grover C."/>
            <person name="Hu G."/>
            <person name="Conover J."/>
            <person name="Carlson J."/>
            <person name="Shu S."/>
            <person name="Boston L."/>
            <person name="Williams M."/>
            <person name="Peterson D."/>
            <person name="Mcgee K."/>
            <person name="Jones D."/>
            <person name="Wendel J."/>
            <person name="Stelly D."/>
            <person name="Grimwood J."/>
            <person name="Schmutz J."/>
        </authorList>
    </citation>
    <scope>NUCLEOTIDE SEQUENCE [LARGE SCALE GENOMIC DNA]</scope>
    <source>
        <strain evidence="3">7179.01</strain>
    </source>
</reference>
<name>A0A5D2QHF0_GOSTO</name>
<evidence type="ECO:0000256" key="2">
    <source>
        <dbReference type="SAM" id="Phobius"/>
    </source>
</evidence>
<dbReference type="AlphaFoldDB" id="A0A5D2QHF0"/>
<dbReference type="EMBL" id="CM017614">
    <property type="protein sequence ID" value="TYI26780.1"/>
    <property type="molecule type" value="Genomic_DNA"/>
</dbReference>
<gene>
    <name evidence="3" type="ORF">ES332_A05G135000v1</name>
</gene>
<keyword evidence="2" id="KW-1133">Transmembrane helix</keyword>
<sequence>MPNCDSLVGGGATMSSGICSQSGLVLATAMVVSSTVIFLTFSRQKALPPPKQTLRPCISSEGKKRDKKKKKVQFAENVKETNGNGEEYRKEQRKKIMAEAAGARSAEVDRFCRNEMPPNRIALYNGILRDRVRFHRMESSY</sequence>
<organism evidence="3 4">
    <name type="scientific">Gossypium tomentosum</name>
    <name type="common">Hawaiian cotton</name>
    <name type="synonym">Gossypium sandvicense</name>
    <dbReference type="NCBI Taxonomy" id="34277"/>
    <lineage>
        <taxon>Eukaryota</taxon>
        <taxon>Viridiplantae</taxon>
        <taxon>Streptophyta</taxon>
        <taxon>Embryophyta</taxon>
        <taxon>Tracheophyta</taxon>
        <taxon>Spermatophyta</taxon>
        <taxon>Magnoliopsida</taxon>
        <taxon>eudicotyledons</taxon>
        <taxon>Gunneridae</taxon>
        <taxon>Pentapetalae</taxon>
        <taxon>rosids</taxon>
        <taxon>malvids</taxon>
        <taxon>Malvales</taxon>
        <taxon>Malvaceae</taxon>
        <taxon>Malvoideae</taxon>
        <taxon>Gossypium</taxon>
    </lineage>
</organism>
<evidence type="ECO:0000256" key="1">
    <source>
        <dbReference type="SAM" id="MobiDB-lite"/>
    </source>
</evidence>